<proteinExistence type="predicted"/>
<reference evidence="1 2" key="1">
    <citation type="journal article" date="2009" name="Infect. Immun.">
        <title>Comparative genomics reveal extensive transposon-mediated genomic plasticity and diversity among potential effector proteins within the genus Coxiella.</title>
        <authorList>
            <person name="Beare P.A."/>
            <person name="Unsworth N."/>
            <person name="Andoh M."/>
            <person name="Voth D.E."/>
            <person name="Omsland A."/>
            <person name="Gilk S.D."/>
            <person name="Williams K.P."/>
            <person name="Sobral B.W."/>
            <person name="Kupko J.J.III."/>
            <person name="Porcella S.F."/>
            <person name="Samuel J.E."/>
            <person name="Heinzen R.A."/>
        </authorList>
    </citation>
    <scope>NUCLEOTIDE SEQUENCE [LARGE SCALE GENOMIC DNA]</scope>
    <source>
        <strain evidence="1 2">Dugway 5J108-111</strain>
    </source>
</reference>
<evidence type="ECO:0000313" key="2">
    <source>
        <dbReference type="Proteomes" id="UP000008555"/>
    </source>
</evidence>
<organism evidence="1 2">
    <name type="scientific">Coxiella burnetii (strain Dugway 5J108-111)</name>
    <dbReference type="NCBI Taxonomy" id="434922"/>
    <lineage>
        <taxon>Bacteria</taxon>
        <taxon>Pseudomonadati</taxon>
        <taxon>Pseudomonadota</taxon>
        <taxon>Gammaproteobacteria</taxon>
        <taxon>Legionellales</taxon>
        <taxon>Coxiellaceae</taxon>
        <taxon>Coxiella</taxon>
    </lineage>
</organism>
<protein>
    <submittedName>
        <fullName evidence="1">Uncharacterized protein</fullName>
    </submittedName>
</protein>
<gene>
    <name evidence="1" type="ordered locus">CBUD_0639</name>
</gene>
<dbReference type="HOGENOM" id="CLU_3342708_0_0_6"/>
<sequence>MTPMRLRGDDGALSFLLFTTCGNDTITTTPQRGGIGYSYF</sequence>
<evidence type="ECO:0000313" key="1">
    <source>
        <dbReference type="EMBL" id="ABS77477.2"/>
    </source>
</evidence>
<dbReference type="EMBL" id="CP000733">
    <property type="protein sequence ID" value="ABS77477.2"/>
    <property type="molecule type" value="Genomic_DNA"/>
</dbReference>
<dbReference type="Proteomes" id="UP000008555">
    <property type="component" value="Chromosome"/>
</dbReference>
<dbReference type="KEGG" id="cbd:CBUD_0639"/>
<dbReference type="AlphaFoldDB" id="A9KC47"/>
<dbReference type="RefSeq" id="WP_010957699.1">
    <property type="nucleotide sequence ID" value="NC_009727.1"/>
</dbReference>
<name>A9KC47_COXBN</name>
<accession>A9KC47</accession>